<keyword evidence="13 15" id="KW-0472">Membrane</keyword>
<dbReference type="InterPro" id="IPR003594">
    <property type="entry name" value="HATPase_dom"/>
</dbReference>
<gene>
    <name evidence="17" type="ORF">JL107_05455</name>
</gene>
<dbReference type="EC" id="2.7.13.3" evidence="3"/>
<dbReference type="AlphaFoldDB" id="A0A938YDW4"/>
<dbReference type="SUPFAM" id="SSF103190">
    <property type="entry name" value="Sensory domain-like"/>
    <property type="match status" value="1"/>
</dbReference>
<dbReference type="InterPro" id="IPR029151">
    <property type="entry name" value="Sensor-like_sf"/>
</dbReference>
<dbReference type="Pfam" id="PF02518">
    <property type="entry name" value="HATPase_c"/>
    <property type="match status" value="1"/>
</dbReference>
<dbReference type="GO" id="GO:0007234">
    <property type="term" value="P:osmosensory signaling via phosphorelay pathway"/>
    <property type="evidence" value="ECO:0007669"/>
    <property type="project" value="TreeGrafter"/>
</dbReference>
<dbReference type="GO" id="GO:0004673">
    <property type="term" value="F:protein histidine kinase activity"/>
    <property type="evidence" value="ECO:0007669"/>
    <property type="project" value="UniProtKB-EC"/>
</dbReference>
<evidence type="ECO:0000256" key="9">
    <source>
        <dbReference type="ARBA" id="ARBA00022777"/>
    </source>
</evidence>
<dbReference type="PRINTS" id="PR00344">
    <property type="entry name" value="BCTRLSENSOR"/>
</dbReference>
<evidence type="ECO:0000256" key="13">
    <source>
        <dbReference type="ARBA" id="ARBA00023136"/>
    </source>
</evidence>
<dbReference type="InterPro" id="IPR036890">
    <property type="entry name" value="HATPase_C_sf"/>
</dbReference>
<keyword evidence="5" id="KW-0597">Phosphoprotein</keyword>
<evidence type="ECO:0000256" key="3">
    <source>
        <dbReference type="ARBA" id="ARBA00012438"/>
    </source>
</evidence>
<dbReference type="PANTHER" id="PTHR42878">
    <property type="entry name" value="TWO-COMPONENT HISTIDINE KINASE"/>
    <property type="match status" value="1"/>
</dbReference>
<comment type="catalytic activity">
    <reaction evidence="1">
        <text>ATP + protein L-histidine = ADP + protein N-phospho-L-histidine.</text>
        <dbReference type="EC" id="2.7.13.3"/>
    </reaction>
</comment>
<feature type="transmembrane region" description="Helical" evidence="15">
    <location>
        <begin position="169"/>
        <end position="191"/>
    </location>
</feature>
<dbReference type="GO" id="GO:0030295">
    <property type="term" value="F:protein kinase activator activity"/>
    <property type="evidence" value="ECO:0007669"/>
    <property type="project" value="TreeGrafter"/>
</dbReference>
<dbReference type="PANTHER" id="PTHR42878:SF14">
    <property type="entry name" value="OSMOLARITY TWO-COMPONENT SYSTEM PROTEIN SSK1"/>
    <property type="match status" value="1"/>
</dbReference>
<keyword evidence="4" id="KW-1003">Cell membrane</keyword>
<proteinExistence type="predicted"/>
<dbReference type="SUPFAM" id="SSF55874">
    <property type="entry name" value="ATPase domain of HSP90 chaperone/DNA topoisomerase II/histidine kinase"/>
    <property type="match status" value="1"/>
</dbReference>
<dbReference type="PROSITE" id="PS50109">
    <property type="entry name" value="HIS_KIN"/>
    <property type="match status" value="1"/>
</dbReference>
<sequence length="558" mass="57633">MARRILVLQAVVLIVMLAAILVALRVDADQQADEATGARVTAIAETMASAPQVLAAVTDPYPAAAAVTGPSAVLQPFALDVGTRTGADFVVVMAPDGTRWTHPDPSQIGRTYLGNRDVALAGGTGTETYVGTLGPSIRAITPVTAPDGTVVALVSVGVTVDHIGIGGRWITLGLIALGALVIGVVGSLLIARWVRRQTLGMGPQELGRMFSYYDAVLASAHNGMVLLDTGGRIVLANPEARRLLDLPESVAGSTPQQAGFPAELVAMISGGGTVRDELVLTADRVLLFNRRPAQLDGRTLGAVVSVRDHTELENLTGELDRAHSFATALRAQAHESANRLHTVISLIELGEPEHALDFAVQELQVSQALADRVVDGVGNRAVAALLLGKTAQAAERGIELVIRPGSELPEGAGGDQELVTVIGNLIDNAMDALSRPDAGAHPDAPRRIVLSAASLPDFLEFVVQDSGPGLDARQAEQVFAPGWSTNTGAGPAGDRGLGLALVAQAVARLGGRVWAEAGPGARFVVRLPPVAAGADDVYGQGPDRLGAARPTAHAGPTP</sequence>
<dbReference type="EMBL" id="JAERWL010000005">
    <property type="protein sequence ID" value="MBM9475881.1"/>
    <property type="molecule type" value="Genomic_DNA"/>
</dbReference>
<dbReference type="InterPro" id="IPR033463">
    <property type="entry name" value="sCache_3"/>
</dbReference>
<evidence type="ECO:0000256" key="14">
    <source>
        <dbReference type="ARBA" id="ARBA00039401"/>
    </source>
</evidence>
<dbReference type="Pfam" id="PF08448">
    <property type="entry name" value="PAS_4"/>
    <property type="match status" value="1"/>
</dbReference>
<keyword evidence="7 15" id="KW-0812">Transmembrane</keyword>
<evidence type="ECO:0000313" key="18">
    <source>
        <dbReference type="Proteomes" id="UP000663801"/>
    </source>
</evidence>
<keyword evidence="12" id="KW-0902">Two-component regulatory system</keyword>
<evidence type="ECO:0000256" key="12">
    <source>
        <dbReference type="ARBA" id="ARBA00023012"/>
    </source>
</evidence>
<evidence type="ECO:0000256" key="10">
    <source>
        <dbReference type="ARBA" id="ARBA00022840"/>
    </source>
</evidence>
<dbReference type="GO" id="GO:0005524">
    <property type="term" value="F:ATP binding"/>
    <property type="evidence" value="ECO:0007669"/>
    <property type="project" value="UniProtKB-KW"/>
</dbReference>
<evidence type="ECO:0000256" key="5">
    <source>
        <dbReference type="ARBA" id="ARBA00022553"/>
    </source>
</evidence>
<dbReference type="RefSeq" id="WP_205255952.1">
    <property type="nucleotide sequence ID" value="NZ_BAAAPV010000002.1"/>
</dbReference>
<keyword evidence="10" id="KW-0067">ATP-binding</keyword>
<keyword evidence="18" id="KW-1185">Reference proteome</keyword>
<dbReference type="InterPro" id="IPR050351">
    <property type="entry name" value="BphY/WalK/GraS-like"/>
</dbReference>
<evidence type="ECO:0000256" key="1">
    <source>
        <dbReference type="ARBA" id="ARBA00000085"/>
    </source>
</evidence>
<evidence type="ECO:0000256" key="2">
    <source>
        <dbReference type="ARBA" id="ARBA00004651"/>
    </source>
</evidence>
<dbReference type="SMART" id="SM00387">
    <property type="entry name" value="HATPase_c"/>
    <property type="match status" value="1"/>
</dbReference>
<dbReference type="InterPro" id="IPR005467">
    <property type="entry name" value="His_kinase_dom"/>
</dbReference>
<dbReference type="SUPFAM" id="SSF55785">
    <property type="entry name" value="PYP-like sensor domain (PAS domain)"/>
    <property type="match status" value="1"/>
</dbReference>
<evidence type="ECO:0000313" key="17">
    <source>
        <dbReference type="EMBL" id="MBM9475881.1"/>
    </source>
</evidence>
<dbReference type="InterPro" id="IPR013656">
    <property type="entry name" value="PAS_4"/>
</dbReference>
<keyword evidence="9 17" id="KW-0418">Kinase</keyword>
<dbReference type="Pfam" id="PF17203">
    <property type="entry name" value="sCache_3_2"/>
    <property type="match status" value="1"/>
</dbReference>
<evidence type="ECO:0000256" key="8">
    <source>
        <dbReference type="ARBA" id="ARBA00022741"/>
    </source>
</evidence>
<evidence type="ECO:0000256" key="15">
    <source>
        <dbReference type="SAM" id="Phobius"/>
    </source>
</evidence>
<dbReference type="Gene3D" id="3.30.450.20">
    <property type="entry name" value="PAS domain"/>
    <property type="match status" value="2"/>
</dbReference>
<dbReference type="InterPro" id="IPR004358">
    <property type="entry name" value="Sig_transdc_His_kin-like_C"/>
</dbReference>
<dbReference type="Proteomes" id="UP000663801">
    <property type="component" value="Unassembled WGS sequence"/>
</dbReference>
<organism evidence="17 18">
    <name type="scientific">Nakamurella flavida</name>
    <dbReference type="NCBI Taxonomy" id="363630"/>
    <lineage>
        <taxon>Bacteria</taxon>
        <taxon>Bacillati</taxon>
        <taxon>Actinomycetota</taxon>
        <taxon>Actinomycetes</taxon>
        <taxon>Nakamurellales</taxon>
        <taxon>Nakamurellaceae</taxon>
        <taxon>Nakamurella</taxon>
    </lineage>
</organism>
<dbReference type="InterPro" id="IPR035965">
    <property type="entry name" value="PAS-like_dom_sf"/>
</dbReference>
<reference evidence="17" key="1">
    <citation type="submission" date="2021-01" db="EMBL/GenBank/DDBJ databases">
        <title>KCTC 19127 draft genome.</title>
        <authorList>
            <person name="An D."/>
        </authorList>
    </citation>
    <scope>NUCLEOTIDE SEQUENCE</scope>
    <source>
        <strain evidence="17">KCTC 19127</strain>
    </source>
</reference>
<protein>
    <recommendedName>
        <fullName evidence="14">Sensor-like histidine kinase SenX3</fullName>
        <ecNumber evidence="3">2.7.13.3</ecNumber>
    </recommendedName>
</protein>
<evidence type="ECO:0000259" key="16">
    <source>
        <dbReference type="PROSITE" id="PS50109"/>
    </source>
</evidence>
<comment type="caution">
    <text evidence="17">The sequence shown here is derived from an EMBL/GenBank/DDBJ whole genome shotgun (WGS) entry which is preliminary data.</text>
</comment>
<evidence type="ECO:0000256" key="7">
    <source>
        <dbReference type="ARBA" id="ARBA00022692"/>
    </source>
</evidence>
<dbReference type="GO" id="GO:0000156">
    <property type="term" value="F:phosphorelay response regulator activity"/>
    <property type="evidence" value="ECO:0007669"/>
    <property type="project" value="TreeGrafter"/>
</dbReference>
<keyword evidence="8" id="KW-0547">Nucleotide-binding</keyword>
<feature type="domain" description="Histidine kinase" evidence="16">
    <location>
        <begin position="335"/>
        <end position="531"/>
    </location>
</feature>
<evidence type="ECO:0000256" key="6">
    <source>
        <dbReference type="ARBA" id="ARBA00022679"/>
    </source>
</evidence>
<keyword evidence="11 15" id="KW-1133">Transmembrane helix</keyword>
<accession>A0A938YDW4</accession>
<name>A0A938YDW4_9ACTN</name>
<comment type="subcellular location">
    <subcellularLocation>
        <location evidence="2">Cell membrane</location>
        <topology evidence="2">Multi-pass membrane protein</topology>
    </subcellularLocation>
</comment>
<dbReference type="Gene3D" id="3.30.565.10">
    <property type="entry name" value="Histidine kinase-like ATPase, C-terminal domain"/>
    <property type="match status" value="1"/>
</dbReference>
<keyword evidence="6" id="KW-0808">Transferase</keyword>
<dbReference type="GO" id="GO:0005886">
    <property type="term" value="C:plasma membrane"/>
    <property type="evidence" value="ECO:0007669"/>
    <property type="project" value="UniProtKB-SubCell"/>
</dbReference>
<evidence type="ECO:0000256" key="4">
    <source>
        <dbReference type="ARBA" id="ARBA00022475"/>
    </source>
</evidence>
<evidence type="ECO:0000256" key="11">
    <source>
        <dbReference type="ARBA" id="ARBA00022989"/>
    </source>
</evidence>